<reference evidence="2" key="2">
    <citation type="journal article" date="2015" name="Fish Shellfish Immunol.">
        <title>Early steps in the European eel (Anguilla anguilla)-Vibrio vulnificus interaction in the gills: Role of the RtxA13 toxin.</title>
        <authorList>
            <person name="Callol A."/>
            <person name="Pajuelo D."/>
            <person name="Ebbesson L."/>
            <person name="Teles M."/>
            <person name="MacKenzie S."/>
            <person name="Amaro C."/>
        </authorList>
    </citation>
    <scope>NUCLEOTIDE SEQUENCE</scope>
</reference>
<evidence type="ECO:0000313" key="2">
    <source>
        <dbReference type="EMBL" id="JAH08332.1"/>
    </source>
</evidence>
<feature type="chain" id="PRO_5002430865" evidence="1">
    <location>
        <begin position="17"/>
        <end position="55"/>
    </location>
</feature>
<protein>
    <submittedName>
        <fullName evidence="2">Uncharacterized protein</fullName>
    </submittedName>
</protein>
<sequence>MTCWMAHLVKAPPCVAWINLTAPDLTQTMPVPTMASSSIGQCTICDYMVREGSVG</sequence>
<evidence type="ECO:0000256" key="1">
    <source>
        <dbReference type="SAM" id="SignalP"/>
    </source>
</evidence>
<dbReference type="EMBL" id="GBXM01100245">
    <property type="protein sequence ID" value="JAH08332.1"/>
    <property type="molecule type" value="Transcribed_RNA"/>
</dbReference>
<accession>A0A0E9PVP9</accession>
<dbReference type="AlphaFoldDB" id="A0A0E9PVP9"/>
<organism evidence="2">
    <name type="scientific">Anguilla anguilla</name>
    <name type="common">European freshwater eel</name>
    <name type="synonym">Muraena anguilla</name>
    <dbReference type="NCBI Taxonomy" id="7936"/>
    <lineage>
        <taxon>Eukaryota</taxon>
        <taxon>Metazoa</taxon>
        <taxon>Chordata</taxon>
        <taxon>Craniata</taxon>
        <taxon>Vertebrata</taxon>
        <taxon>Euteleostomi</taxon>
        <taxon>Actinopterygii</taxon>
        <taxon>Neopterygii</taxon>
        <taxon>Teleostei</taxon>
        <taxon>Anguilliformes</taxon>
        <taxon>Anguillidae</taxon>
        <taxon>Anguilla</taxon>
    </lineage>
</organism>
<feature type="signal peptide" evidence="1">
    <location>
        <begin position="1"/>
        <end position="16"/>
    </location>
</feature>
<reference evidence="2" key="1">
    <citation type="submission" date="2014-11" db="EMBL/GenBank/DDBJ databases">
        <authorList>
            <person name="Amaro Gonzalez C."/>
        </authorList>
    </citation>
    <scope>NUCLEOTIDE SEQUENCE</scope>
</reference>
<keyword evidence="1" id="KW-0732">Signal</keyword>
<name>A0A0E9PVP9_ANGAN</name>
<proteinExistence type="predicted"/>